<dbReference type="Gene3D" id="1.20.1420.30">
    <property type="entry name" value="NCX, central ion-binding region"/>
    <property type="match status" value="1"/>
</dbReference>
<feature type="transmembrane region" description="Helical" evidence="5">
    <location>
        <begin position="38"/>
        <end position="62"/>
    </location>
</feature>
<dbReference type="NCBIfam" id="TIGR00367">
    <property type="entry name" value="calcium/sodium antiporter"/>
    <property type="match status" value="1"/>
</dbReference>
<comment type="caution">
    <text evidence="7">The sequence shown here is derived from an EMBL/GenBank/DDBJ whole genome shotgun (WGS) entry which is preliminary data.</text>
</comment>
<gene>
    <name evidence="7" type="ORF">A9309_04310</name>
</gene>
<evidence type="ECO:0000256" key="5">
    <source>
        <dbReference type="SAM" id="Phobius"/>
    </source>
</evidence>
<evidence type="ECO:0000256" key="3">
    <source>
        <dbReference type="ARBA" id="ARBA00022989"/>
    </source>
</evidence>
<organism evidence="7 8">
    <name type="scientific">Moraxella lacunata</name>
    <dbReference type="NCBI Taxonomy" id="477"/>
    <lineage>
        <taxon>Bacteria</taxon>
        <taxon>Pseudomonadati</taxon>
        <taxon>Pseudomonadota</taxon>
        <taxon>Gammaproteobacteria</taxon>
        <taxon>Moraxellales</taxon>
        <taxon>Moraxellaceae</taxon>
        <taxon>Moraxella</taxon>
    </lineage>
</organism>
<dbReference type="PANTHER" id="PTHR10846">
    <property type="entry name" value="SODIUM/POTASSIUM/CALCIUM EXCHANGER"/>
    <property type="match status" value="1"/>
</dbReference>
<dbReference type="InterPro" id="IPR044880">
    <property type="entry name" value="NCX_ion-bd_dom_sf"/>
</dbReference>
<dbReference type="AlphaFoldDB" id="A0A1B8Q557"/>
<feature type="domain" description="Sodium/calcium exchanger membrane region" evidence="6">
    <location>
        <begin position="4"/>
        <end position="144"/>
    </location>
</feature>
<dbReference type="Proteomes" id="UP000092607">
    <property type="component" value="Unassembled WGS sequence"/>
</dbReference>
<protein>
    <submittedName>
        <fullName evidence="7">Calcium/sodium antiporter</fullName>
    </submittedName>
</protein>
<evidence type="ECO:0000313" key="8">
    <source>
        <dbReference type="Proteomes" id="UP000092607"/>
    </source>
</evidence>
<sequence>MLLAIIAMIVGIALLVYSAEFFIEGSSGIALKFGMPKLLVGMLVIGVGTSAPEIVVSVLSTLNGAPGLALGNAYGSNITNITLVLGATALVSPLFIQKSLVKSDFLILIGITALAIFQLLDGQVSRLDGAILLGALAVFLAFQIYMAKLGKSASDDVPDTVDFCMGMAVAKLVGGLVVLVLSSRLVVWGAVEIAKIAGLSELIIGLTIVAIGTSLPELVSSIIAARKGEDEMALGNVIGSNIFNTLAVVGIPATIMPMAVAHEVVSRDMIVMGGVTGLLFILCLLAVRGSQKLGRGVGAVLLSIFIGYTVWLFVGG</sequence>
<evidence type="ECO:0000259" key="6">
    <source>
        <dbReference type="Pfam" id="PF01699"/>
    </source>
</evidence>
<name>A0A1B8Q557_MORLA</name>
<dbReference type="GO" id="GO:0005262">
    <property type="term" value="F:calcium channel activity"/>
    <property type="evidence" value="ECO:0007669"/>
    <property type="project" value="TreeGrafter"/>
</dbReference>
<dbReference type="RefSeq" id="WP_065255194.1">
    <property type="nucleotide sequence ID" value="NZ_JARDJM010000006.1"/>
</dbReference>
<dbReference type="GO" id="GO:0008273">
    <property type="term" value="F:calcium, potassium:sodium antiporter activity"/>
    <property type="evidence" value="ECO:0007669"/>
    <property type="project" value="TreeGrafter"/>
</dbReference>
<keyword evidence="2 5" id="KW-0812">Transmembrane</keyword>
<dbReference type="OrthoDB" id="9794225at2"/>
<feature type="transmembrane region" description="Helical" evidence="5">
    <location>
        <begin position="6"/>
        <end position="26"/>
    </location>
</feature>
<evidence type="ECO:0000256" key="1">
    <source>
        <dbReference type="ARBA" id="ARBA00004141"/>
    </source>
</evidence>
<keyword evidence="4 5" id="KW-0472">Membrane</keyword>
<feature type="transmembrane region" description="Helical" evidence="5">
    <location>
        <begin position="296"/>
        <end position="314"/>
    </location>
</feature>
<dbReference type="PANTHER" id="PTHR10846:SF8">
    <property type="entry name" value="INNER MEMBRANE PROTEIN YRBG"/>
    <property type="match status" value="1"/>
</dbReference>
<proteinExistence type="predicted"/>
<dbReference type="GO" id="GO:0006874">
    <property type="term" value="P:intracellular calcium ion homeostasis"/>
    <property type="evidence" value="ECO:0007669"/>
    <property type="project" value="TreeGrafter"/>
</dbReference>
<reference evidence="7 8" key="1">
    <citation type="submission" date="2016-06" db="EMBL/GenBank/DDBJ databases">
        <title>Draft genome of Moraxella lacunata CCUG 57757A.</title>
        <authorList>
            <person name="Salva-Serra F."/>
            <person name="Engstrom-Jakobsson H."/>
            <person name="Thorell K."/>
            <person name="Gonzales-Siles L."/>
            <person name="Karlsson R."/>
            <person name="Boulund F."/>
            <person name="Engstrand L."/>
            <person name="Kristiansson E."/>
            <person name="Moore E."/>
        </authorList>
    </citation>
    <scope>NUCLEOTIDE SEQUENCE [LARGE SCALE GENOMIC DNA]</scope>
    <source>
        <strain evidence="7 8">CCUG 57757A</strain>
    </source>
</reference>
<dbReference type="InterPro" id="IPR004837">
    <property type="entry name" value="NaCa_Exmemb"/>
</dbReference>
<feature type="transmembrane region" description="Helical" evidence="5">
    <location>
        <begin position="130"/>
        <end position="147"/>
    </location>
</feature>
<comment type="subcellular location">
    <subcellularLocation>
        <location evidence="1">Membrane</location>
        <topology evidence="1">Multi-pass membrane protein</topology>
    </subcellularLocation>
</comment>
<feature type="transmembrane region" description="Helical" evidence="5">
    <location>
        <begin position="237"/>
        <end position="257"/>
    </location>
</feature>
<evidence type="ECO:0000256" key="4">
    <source>
        <dbReference type="ARBA" id="ARBA00023136"/>
    </source>
</evidence>
<dbReference type="InterPro" id="IPR004481">
    <property type="entry name" value="K/Na/Ca-exchanger"/>
</dbReference>
<feature type="transmembrane region" description="Helical" evidence="5">
    <location>
        <begin position="269"/>
        <end position="287"/>
    </location>
</feature>
<accession>A0A1B8Q557</accession>
<feature type="transmembrane region" description="Helical" evidence="5">
    <location>
        <begin position="168"/>
        <end position="191"/>
    </location>
</feature>
<dbReference type="GO" id="GO:0005886">
    <property type="term" value="C:plasma membrane"/>
    <property type="evidence" value="ECO:0007669"/>
    <property type="project" value="TreeGrafter"/>
</dbReference>
<feature type="transmembrane region" description="Helical" evidence="5">
    <location>
        <begin position="105"/>
        <end position="124"/>
    </location>
</feature>
<evidence type="ECO:0000313" key="7">
    <source>
        <dbReference type="EMBL" id="OBX64734.1"/>
    </source>
</evidence>
<evidence type="ECO:0000256" key="2">
    <source>
        <dbReference type="ARBA" id="ARBA00022692"/>
    </source>
</evidence>
<dbReference type="Gene3D" id="6.10.280.80">
    <property type="entry name" value="NCX, peripheral helical region"/>
    <property type="match status" value="1"/>
</dbReference>
<keyword evidence="3 5" id="KW-1133">Transmembrane helix</keyword>
<dbReference type="Pfam" id="PF01699">
    <property type="entry name" value="Na_Ca_ex"/>
    <property type="match status" value="2"/>
</dbReference>
<feature type="transmembrane region" description="Helical" evidence="5">
    <location>
        <begin position="74"/>
        <end position="96"/>
    </location>
</feature>
<dbReference type="EMBL" id="LZMS01000040">
    <property type="protein sequence ID" value="OBX64734.1"/>
    <property type="molecule type" value="Genomic_DNA"/>
</dbReference>
<feature type="domain" description="Sodium/calcium exchanger membrane region" evidence="6">
    <location>
        <begin position="170"/>
        <end position="313"/>
    </location>
</feature>